<proteinExistence type="predicted"/>
<evidence type="ECO:0008006" key="3">
    <source>
        <dbReference type="Google" id="ProtNLM"/>
    </source>
</evidence>
<reference evidence="2" key="1">
    <citation type="submission" date="2017-03" db="EMBL/GenBank/DDBJ databases">
        <title>Phytopthora megakarya and P. palmivora, two closely related causual agents of cacao black pod achieved similar genome size and gene model numbers by different mechanisms.</title>
        <authorList>
            <person name="Ali S."/>
            <person name="Shao J."/>
            <person name="Larry D.J."/>
            <person name="Kronmiller B."/>
            <person name="Shen D."/>
            <person name="Strem M.D."/>
            <person name="Melnick R.L."/>
            <person name="Guiltinan M.J."/>
            <person name="Tyler B.M."/>
            <person name="Meinhardt L.W."/>
            <person name="Bailey B.A."/>
        </authorList>
    </citation>
    <scope>NUCLEOTIDE SEQUENCE [LARGE SCALE GENOMIC DNA]</scope>
    <source>
        <strain evidence="2">zdho120</strain>
    </source>
</reference>
<dbReference type="AlphaFoldDB" id="A0A225W7D2"/>
<evidence type="ECO:0000313" key="2">
    <source>
        <dbReference type="Proteomes" id="UP000198211"/>
    </source>
</evidence>
<dbReference type="EMBL" id="NBNE01001531">
    <property type="protein sequence ID" value="OWZ13636.1"/>
    <property type="molecule type" value="Genomic_DNA"/>
</dbReference>
<accession>A0A225W7D2</accession>
<gene>
    <name evidence="1" type="ORF">PHMEG_00013005</name>
</gene>
<dbReference type="OrthoDB" id="166451at2759"/>
<protein>
    <recommendedName>
        <fullName evidence="3">DDE Tnp4 domain-containing protein</fullName>
    </recommendedName>
</protein>
<keyword evidence="2" id="KW-1185">Reference proteome</keyword>
<name>A0A225W7D2_9STRA</name>
<evidence type="ECO:0000313" key="1">
    <source>
        <dbReference type="EMBL" id="OWZ13636.1"/>
    </source>
</evidence>
<organism evidence="1 2">
    <name type="scientific">Phytophthora megakarya</name>
    <dbReference type="NCBI Taxonomy" id="4795"/>
    <lineage>
        <taxon>Eukaryota</taxon>
        <taxon>Sar</taxon>
        <taxon>Stramenopiles</taxon>
        <taxon>Oomycota</taxon>
        <taxon>Peronosporomycetes</taxon>
        <taxon>Peronosporales</taxon>
        <taxon>Peronosporaceae</taxon>
        <taxon>Phytophthora</taxon>
    </lineage>
</organism>
<sequence>MASTAAQVLNRLTTQWDVETSNLSSSRENFGDVARHVKDESSDSESLILAQVVASGGDNTLKGMTNFSSLELDALWALVESVVTIAWTQGRGRKPFVSGKDALFITLTVLKYFDTWHKHAIEFNMGVSTLEKMVLRVIQTIAPVLYSQLVERVKMNKQIQEAYRPTGYFTEQKMYFSAKHKLYGFKIECSVAPPGVAVDVSDHAHGSRSDLTMMLDRHSIHRQMLMKEDDSVLSLEANRLNSLGCGAS</sequence>
<dbReference type="Proteomes" id="UP000198211">
    <property type="component" value="Unassembled WGS sequence"/>
</dbReference>
<comment type="caution">
    <text evidence="1">The sequence shown here is derived from an EMBL/GenBank/DDBJ whole genome shotgun (WGS) entry which is preliminary data.</text>
</comment>